<gene>
    <name evidence="6" type="ORF">IscW_ISCW000204</name>
</gene>
<dbReference type="GO" id="GO:0008139">
    <property type="term" value="F:nuclear localization sequence binding"/>
    <property type="evidence" value="ECO:0000318"/>
    <property type="project" value="GO_Central"/>
</dbReference>
<dbReference type="VEuPathDB" id="VectorBase:ISCP_021729"/>
<feature type="compositionally biased region" description="Low complexity" evidence="4">
    <location>
        <begin position="393"/>
        <end position="404"/>
    </location>
</feature>
<dbReference type="GO" id="GO:0005643">
    <property type="term" value="C:nuclear pore"/>
    <property type="evidence" value="ECO:0000318"/>
    <property type="project" value="GO_Central"/>
</dbReference>
<keyword evidence="3" id="KW-0539">Nucleus</keyword>
<dbReference type="EMBL" id="ABJB010461872">
    <property type="status" value="NOT_ANNOTATED_CDS"/>
    <property type="molecule type" value="Genomic_DNA"/>
</dbReference>
<feature type="compositionally biased region" description="Low complexity" evidence="4">
    <location>
        <begin position="1232"/>
        <end position="1296"/>
    </location>
</feature>
<dbReference type="EnsemblMetazoa" id="ISCW000204-RA">
    <property type="protein sequence ID" value="ISCW000204-PA"/>
    <property type="gene ID" value="ISCW000204"/>
</dbReference>
<dbReference type="EMBL" id="ABJB011044330">
    <property type="status" value="NOT_ANNOTATED_CDS"/>
    <property type="molecule type" value="Genomic_DNA"/>
</dbReference>
<dbReference type="InterPro" id="IPR015943">
    <property type="entry name" value="WD40/YVTN_repeat-like_dom_sf"/>
</dbReference>
<dbReference type="EMBL" id="ABJB010107837">
    <property type="status" value="NOT_ANNOTATED_CDS"/>
    <property type="molecule type" value="Genomic_DNA"/>
</dbReference>
<evidence type="ECO:0000256" key="2">
    <source>
        <dbReference type="ARBA" id="ARBA00022448"/>
    </source>
</evidence>
<dbReference type="EMBL" id="ABJB010295496">
    <property type="status" value="NOT_ANNOTATED_CDS"/>
    <property type="molecule type" value="Genomic_DNA"/>
</dbReference>
<sequence>MFGVKIYRLEDVQNCDAEEGPGSKQPAGHCPFRALPTTGPTLLVALSADDLTLAVGVARDGMPVVDMYDVRGFALQVIETRPIATVRLGSKPGVGLRDFAWNPVVCEMFAACLTDGTVANYELAGEGLRILGTLPASVGGTCLAWSPKGKQLVVGKQNGGLSQFKPNMAEAKALTPPAIFENPVSVISVAWLAPTVFAAVYAPSSQTTDSQTSLVIVGFSKTSPVTYTNFGEPCFKTGDFPSERFWLYHLPEWGILVCNSRNSIETSVLGCKSADKMNWELWELDSHGRAEVPLKNNEEAFPLGQAIIFSAQREIIGKLEKWPPMPILALMATSGGLSPFHMKNLTKEVPLLVKPPETLDPQGQRRPMGEFPFIFFADGFPMKIDGANPPQPQQQRPTQVVPPVASSGFPSLGLGGSAMAAPLTSVVSSLQRCTSKLCIASTFQIAEFGRELGAFKEKARCAFVPPGTEAEMRMLKRDGMELEGACEELKKGVEKTNEEVHALGVLVLETFAMLEEGRTQELRNRDPRFAGLLRGRALDPGTAQRLAEVRRLRQYLEAQLAEVHARLDLDWQEHLARRKNRKLSTLPSGEAVYRAALSCRKVTAALSAEVDSLASRVKGLKLRGSRGQAHERPRWAQATSGSLTREDEVSALADTLLSANLSVVSSDAERVPSKSPKTMLSPEKQSRLAEFLSQRSPVPVRARTIDKLSESRLMSRLAVVLNRSVAKEQEREAAARAPQQETGLPTLMPAQAPAAASTLAVKPAPIPDAKGFVTAVATPKPQEGFGPGFLTSTPLSQPELVMGGIGSGMPPARAATSDQAKLPASRVIEVSLQPRPDTGAPPQLPPGVTLTPLSTTAAPPEISAAAVTNVVTKPLATRTETTITSKEAGTAAFLPTMSQPEFKFQLPGVVSGLSATTASSSPLTSIPVYSFGMPSSAPVSSTVAPPASFGFVKPTAGVTVPTTFKIGEPSTAKPGFVVVKPSTTAPGFAPLPAAASASSASSAARKQTEEVLKGSVAGSATAPAPAPVSSVFSFATTTSGATGFPVSTSVGSSSFKLNFGQGMGASKSLFGNVSASTPGTTTSAAASFSFTAALSAQRESAPTAVVASKVCLFGGPRLLPCTRGFGQQPQDQQAAGSGSGLFATSGPGFLSGLGSKPASDTSNKNVFGGSSSFGASGQASGLFGNRGASSFGASAFGGGTATSGGGAFSGGGSFSLGGGVSVAQTGFGAFQQQQTPPKPAAFGGAPAFGGSPTFGGPPQFGGSPTFGSSPGFGASPFGASQSPQQQQQQLPQAQQPTGFSAFGNVEGPTFGALAAQGSPTQQQQQQPQGTLGFGSAFGSPPSFGAPGFGDQSSAQNSPSAFSQWRQ</sequence>
<feature type="region of interest" description="Disordered" evidence="4">
    <location>
        <begin position="1232"/>
        <end position="1366"/>
    </location>
</feature>
<dbReference type="PaxDb" id="6945-B7P6T1"/>
<dbReference type="EMBL" id="ABJB010231757">
    <property type="status" value="NOT_ANNOTATED_CDS"/>
    <property type="molecule type" value="Genomic_DNA"/>
</dbReference>
<evidence type="ECO:0000256" key="1">
    <source>
        <dbReference type="ARBA" id="ARBA00004123"/>
    </source>
</evidence>
<keyword evidence="2" id="KW-0813">Transport</keyword>
<feature type="region of interest" description="Disordered" evidence="4">
    <location>
        <begin position="385"/>
        <end position="404"/>
    </location>
</feature>
<name>B7P6T1_IXOSC</name>
<accession>B7P6T1</accession>
<evidence type="ECO:0000313" key="7">
    <source>
        <dbReference type="EnsemblMetazoa" id="ISCW000204-PA"/>
    </source>
</evidence>
<dbReference type="GO" id="GO:0006405">
    <property type="term" value="P:RNA export from nucleus"/>
    <property type="evidence" value="ECO:0000318"/>
    <property type="project" value="GO_Central"/>
</dbReference>
<feature type="compositionally biased region" description="Polar residues" evidence="4">
    <location>
        <begin position="1350"/>
        <end position="1366"/>
    </location>
</feature>
<feature type="compositionally biased region" description="Low complexity" evidence="4">
    <location>
        <begin position="735"/>
        <end position="745"/>
    </location>
</feature>
<dbReference type="Proteomes" id="UP000001555">
    <property type="component" value="Unassembled WGS sequence"/>
</dbReference>
<feature type="domain" description="Nucleoporin Nup159/Nup146 N-terminal" evidence="5">
    <location>
        <begin position="42"/>
        <end position="331"/>
    </location>
</feature>
<dbReference type="Gene3D" id="2.130.10.10">
    <property type="entry name" value="YVTN repeat-like/Quinoprotein amine dehydrogenase"/>
    <property type="match status" value="1"/>
</dbReference>
<dbReference type="EMBL" id="ABJB010715230">
    <property type="status" value="NOT_ANNOTATED_CDS"/>
    <property type="molecule type" value="Genomic_DNA"/>
</dbReference>
<dbReference type="EMBL" id="ABJB010976889">
    <property type="status" value="NOT_ANNOTATED_CDS"/>
    <property type="molecule type" value="Genomic_DNA"/>
</dbReference>
<reference evidence="6 8" key="1">
    <citation type="submission" date="2008-03" db="EMBL/GenBank/DDBJ databases">
        <title>Annotation of Ixodes scapularis.</title>
        <authorList>
            <consortium name="Ixodes scapularis Genome Project Consortium"/>
            <person name="Caler E."/>
            <person name="Hannick L.I."/>
            <person name="Bidwell S."/>
            <person name="Joardar V."/>
            <person name="Thiagarajan M."/>
            <person name="Amedeo P."/>
            <person name="Galinsky K.J."/>
            <person name="Schobel S."/>
            <person name="Inman J."/>
            <person name="Hostetler J."/>
            <person name="Miller J."/>
            <person name="Hammond M."/>
            <person name="Megy K."/>
            <person name="Lawson D."/>
            <person name="Kodira C."/>
            <person name="Sutton G."/>
            <person name="Meyer J."/>
            <person name="Hill C.A."/>
            <person name="Birren B."/>
            <person name="Nene V."/>
            <person name="Collins F."/>
            <person name="Alarcon-Chaidez F."/>
            <person name="Wikel S."/>
            <person name="Strausberg R."/>
        </authorList>
    </citation>
    <scope>NUCLEOTIDE SEQUENCE [LARGE SCALE GENOMIC DNA]</scope>
    <source>
        <strain evidence="8">Wikel</strain>
        <strain evidence="6">Wikel colony</strain>
    </source>
</reference>
<dbReference type="InterPro" id="IPR026054">
    <property type="entry name" value="Nucleoporin"/>
</dbReference>
<dbReference type="GO" id="GO:0017056">
    <property type="term" value="F:structural constituent of nuclear pore"/>
    <property type="evidence" value="ECO:0000318"/>
    <property type="project" value="GO_Central"/>
</dbReference>
<feature type="region of interest" description="Disordered" evidence="4">
    <location>
        <begin position="726"/>
        <end position="745"/>
    </location>
</feature>
<evidence type="ECO:0000259" key="5">
    <source>
        <dbReference type="Pfam" id="PF16755"/>
    </source>
</evidence>
<dbReference type="PANTHER" id="PTHR23193">
    <property type="entry name" value="NUCLEAR PORE COMPLEX PROTEIN NUP"/>
    <property type="match status" value="1"/>
</dbReference>
<dbReference type="EMBL" id="DS647752">
    <property type="protein sequence ID" value="EEC02303.1"/>
    <property type="molecule type" value="Genomic_DNA"/>
</dbReference>
<reference evidence="7" key="2">
    <citation type="submission" date="2020-05" db="UniProtKB">
        <authorList>
            <consortium name="EnsemblMetazoa"/>
        </authorList>
    </citation>
    <scope>IDENTIFICATION</scope>
    <source>
        <strain evidence="7">wikel</strain>
    </source>
</reference>
<evidence type="ECO:0007829" key="9">
    <source>
        <dbReference type="PeptideAtlas" id="B7P6T1"/>
    </source>
</evidence>
<protein>
    <submittedName>
        <fullName evidence="6 7">Nuclear pore complex protein nup214, putative</fullName>
    </submittedName>
</protein>
<dbReference type="InParanoid" id="B7P6T1"/>
<dbReference type="VEuPathDB" id="VectorBase:ISCI000204"/>
<keyword evidence="8" id="KW-1185">Reference proteome</keyword>
<dbReference type="PANTHER" id="PTHR23193:SF46">
    <property type="entry name" value="NUCLEAR PORE COMPLEX PROTEIN NUP214"/>
    <property type="match status" value="1"/>
</dbReference>
<dbReference type="GO" id="GO:0006606">
    <property type="term" value="P:protein import into nucleus"/>
    <property type="evidence" value="ECO:0000318"/>
    <property type="project" value="GO_Central"/>
</dbReference>
<dbReference type="EMBL" id="ABJB010974964">
    <property type="status" value="NOT_ANNOTATED_CDS"/>
    <property type="molecule type" value="Genomic_DNA"/>
</dbReference>
<dbReference type="OrthoDB" id="248320at2759"/>
<evidence type="ECO:0000313" key="8">
    <source>
        <dbReference type="Proteomes" id="UP000001555"/>
    </source>
</evidence>
<dbReference type="HOGENOM" id="CLU_247466_0_0_1"/>
<organism>
    <name type="scientific">Ixodes scapularis</name>
    <name type="common">Black-legged tick</name>
    <name type="synonym">Deer tick</name>
    <dbReference type="NCBI Taxonomy" id="6945"/>
    <lineage>
        <taxon>Eukaryota</taxon>
        <taxon>Metazoa</taxon>
        <taxon>Ecdysozoa</taxon>
        <taxon>Arthropoda</taxon>
        <taxon>Chelicerata</taxon>
        <taxon>Arachnida</taxon>
        <taxon>Acari</taxon>
        <taxon>Parasitiformes</taxon>
        <taxon>Ixodida</taxon>
        <taxon>Ixodoidea</taxon>
        <taxon>Ixodidae</taxon>
        <taxon>Ixodinae</taxon>
        <taxon>Ixodes</taxon>
    </lineage>
</organism>
<evidence type="ECO:0000256" key="3">
    <source>
        <dbReference type="ARBA" id="ARBA00023242"/>
    </source>
</evidence>
<dbReference type="Pfam" id="PF16755">
    <property type="entry name" value="Beta-prop_NUP159_NUP214"/>
    <property type="match status" value="1"/>
</dbReference>
<dbReference type="EMBL" id="ABJB010409559">
    <property type="status" value="NOT_ANNOTATED_CDS"/>
    <property type="molecule type" value="Genomic_DNA"/>
</dbReference>
<evidence type="ECO:0000313" key="6">
    <source>
        <dbReference type="EMBL" id="EEC02303.1"/>
    </source>
</evidence>
<comment type="subcellular location">
    <subcellularLocation>
        <location evidence="1">Nucleus</location>
    </subcellularLocation>
</comment>
<feature type="compositionally biased region" description="Low complexity" evidence="4">
    <location>
        <begin position="1316"/>
        <end position="1349"/>
    </location>
</feature>
<dbReference type="InterPro" id="IPR039462">
    <property type="entry name" value="Nup159/Nup146_N"/>
</dbReference>
<keyword evidence="9" id="KW-1267">Proteomics identification</keyword>
<dbReference type="EMBL" id="ABJB010289817">
    <property type="status" value="NOT_ANNOTATED_CDS"/>
    <property type="molecule type" value="Genomic_DNA"/>
</dbReference>
<feature type="region of interest" description="Disordered" evidence="4">
    <location>
        <begin position="833"/>
        <end position="855"/>
    </location>
</feature>
<proteinExistence type="evidence at protein level"/>
<dbReference type="STRING" id="6945.B7P6T1"/>
<evidence type="ECO:0000256" key="4">
    <source>
        <dbReference type="SAM" id="MobiDB-lite"/>
    </source>
</evidence>
<dbReference type="VEuPathDB" id="VectorBase:ISCW000204"/>
<dbReference type="SUPFAM" id="SSF117289">
    <property type="entry name" value="Nucleoporin domain"/>
    <property type="match status" value="1"/>
</dbReference>